<feature type="transmembrane region" description="Helical" evidence="8">
    <location>
        <begin position="334"/>
        <end position="353"/>
    </location>
</feature>
<feature type="transmembrane region" description="Helical" evidence="8">
    <location>
        <begin position="140"/>
        <end position="162"/>
    </location>
</feature>
<dbReference type="PROSITE" id="PS50850">
    <property type="entry name" value="MFS"/>
    <property type="match status" value="1"/>
</dbReference>
<evidence type="ECO:0000256" key="7">
    <source>
        <dbReference type="ARBA" id="ARBA00023136"/>
    </source>
</evidence>
<dbReference type="InterPro" id="IPR036259">
    <property type="entry name" value="MFS_trans_sf"/>
</dbReference>
<feature type="transmembrane region" description="Helical" evidence="8">
    <location>
        <begin position="233"/>
        <end position="250"/>
    </location>
</feature>
<dbReference type="CDD" id="cd17321">
    <property type="entry name" value="MFS_MMR_MDR_like"/>
    <property type="match status" value="1"/>
</dbReference>
<feature type="transmembrane region" description="Helical" evidence="8">
    <location>
        <begin position="168"/>
        <end position="191"/>
    </location>
</feature>
<evidence type="ECO:0000256" key="8">
    <source>
        <dbReference type="SAM" id="Phobius"/>
    </source>
</evidence>
<reference evidence="10 11" key="1">
    <citation type="submission" date="2023-03" db="EMBL/GenBank/DDBJ databases">
        <title>Draft genome sequence of the bacteria which degrade cell wall of Tricholomamatutake.</title>
        <authorList>
            <person name="Konishi Y."/>
            <person name="Fukuta Y."/>
            <person name="Shirasaka N."/>
        </authorList>
    </citation>
    <scope>NUCLEOTIDE SEQUENCE [LARGE SCALE GENOMIC DNA]</scope>
    <source>
        <strain evidence="11">mu1</strain>
    </source>
</reference>
<feature type="transmembrane region" description="Helical" evidence="8">
    <location>
        <begin position="21"/>
        <end position="41"/>
    </location>
</feature>
<dbReference type="SUPFAM" id="SSF103473">
    <property type="entry name" value="MFS general substrate transporter"/>
    <property type="match status" value="1"/>
</dbReference>
<dbReference type="Proteomes" id="UP001157114">
    <property type="component" value="Unassembled WGS sequence"/>
</dbReference>
<name>A0ABQ6G983_9BACL</name>
<dbReference type="InterPro" id="IPR020846">
    <property type="entry name" value="MFS_dom"/>
</dbReference>
<evidence type="ECO:0000256" key="5">
    <source>
        <dbReference type="ARBA" id="ARBA00022692"/>
    </source>
</evidence>
<keyword evidence="7 8" id="KW-0472">Membrane</keyword>
<sequence length="457" mass="47098">MEKALPITSGRKSMLLLGLSLGYFMVLLDMTVVSVALPAIHADLGGGLLDLQWVVNAYTIVFAGLLLSMGVFADRLGAKRVYIGGLILFLVASAISATAASIGALIVLRALLGIGGAALLPASLALMAHSYPEPAERAKALGIWTAVTGAAMASGPVIGGLLTDSLGWRSIFLLNVPIAAISLLLTWIYAWETERTVQKGFDLAGQLAAMIAIAAVSYGLMEGERFGWDSSRIIGAFALAFLGMLLFVIIEAKGTSPLFPLRLFGNTTVSAGLVAGLVINLGLSGVLFVLPLFFQQMQGLSAHSSGLSLLPMMLPLAFNPIVTGKIVSRIGARLPMAAGFSLGAGGTVILSRIDLTTSYVWTCIGMLLIGFGISLTIPSLMSAVMSSIAKNETGAVTGAVNASRQMGSILGVALLGAVISGSDSFISGMHLSLGIITVILFGGALLSLALIGKKMSG</sequence>
<dbReference type="PRINTS" id="PR01035">
    <property type="entry name" value="TCRTETA"/>
</dbReference>
<comment type="caution">
    <text evidence="10">The sequence shown here is derived from an EMBL/GenBank/DDBJ whole genome shotgun (WGS) entry which is preliminary data.</text>
</comment>
<evidence type="ECO:0000256" key="4">
    <source>
        <dbReference type="ARBA" id="ARBA00022475"/>
    </source>
</evidence>
<accession>A0ABQ6G983</accession>
<dbReference type="Gene3D" id="1.20.1250.20">
    <property type="entry name" value="MFS general substrate transporter like domains"/>
    <property type="match status" value="1"/>
</dbReference>
<dbReference type="InterPro" id="IPR004638">
    <property type="entry name" value="EmrB-like"/>
</dbReference>
<feature type="domain" description="Major facilitator superfamily (MFS) profile" evidence="9">
    <location>
        <begin position="15"/>
        <end position="455"/>
    </location>
</feature>
<evidence type="ECO:0000256" key="1">
    <source>
        <dbReference type="ARBA" id="ARBA00004651"/>
    </source>
</evidence>
<gene>
    <name evidence="10" type="primary">mmr</name>
    <name evidence="10" type="ORF">MU1_11620</name>
</gene>
<dbReference type="EMBL" id="BSSQ01000004">
    <property type="protein sequence ID" value="GLX66818.1"/>
    <property type="molecule type" value="Genomic_DNA"/>
</dbReference>
<keyword evidence="3" id="KW-0813">Transport</keyword>
<keyword evidence="4" id="KW-1003">Cell membrane</keyword>
<dbReference type="InterPro" id="IPR011701">
    <property type="entry name" value="MFS"/>
</dbReference>
<feature type="transmembrane region" description="Helical" evidence="8">
    <location>
        <begin position="106"/>
        <end position="128"/>
    </location>
</feature>
<evidence type="ECO:0000256" key="3">
    <source>
        <dbReference type="ARBA" id="ARBA00022448"/>
    </source>
</evidence>
<feature type="transmembrane region" description="Helical" evidence="8">
    <location>
        <begin position="432"/>
        <end position="451"/>
    </location>
</feature>
<organism evidence="10 11">
    <name type="scientific">Paenibacillus glycanilyticus</name>
    <dbReference type="NCBI Taxonomy" id="126569"/>
    <lineage>
        <taxon>Bacteria</taxon>
        <taxon>Bacillati</taxon>
        <taxon>Bacillota</taxon>
        <taxon>Bacilli</taxon>
        <taxon>Bacillales</taxon>
        <taxon>Paenibacillaceae</taxon>
        <taxon>Paenibacillus</taxon>
    </lineage>
</organism>
<evidence type="ECO:0000256" key="6">
    <source>
        <dbReference type="ARBA" id="ARBA00022989"/>
    </source>
</evidence>
<dbReference type="PANTHER" id="PTHR42718">
    <property type="entry name" value="MAJOR FACILITATOR SUPERFAMILY MULTIDRUG TRANSPORTER MFSC"/>
    <property type="match status" value="1"/>
</dbReference>
<feature type="transmembrane region" description="Helical" evidence="8">
    <location>
        <begin position="271"/>
        <end position="294"/>
    </location>
</feature>
<feature type="transmembrane region" description="Helical" evidence="8">
    <location>
        <begin position="300"/>
        <end position="322"/>
    </location>
</feature>
<feature type="transmembrane region" description="Helical" evidence="8">
    <location>
        <begin position="203"/>
        <end position="221"/>
    </location>
</feature>
<dbReference type="Pfam" id="PF07690">
    <property type="entry name" value="MFS_1"/>
    <property type="match status" value="1"/>
</dbReference>
<feature type="transmembrane region" description="Helical" evidence="8">
    <location>
        <begin position="80"/>
        <end position="100"/>
    </location>
</feature>
<comment type="similarity">
    <text evidence="2">Belongs to the major facilitator superfamily. EmrB family.</text>
</comment>
<dbReference type="Gene3D" id="1.20.1720.10">
    <property type="entry name" value="Multidrug resistance protein D"/>
    <property type="match status" value="1"/>
</dbReference>
<dbReference type="NCBIfam" id="TIGR00711">
    <property type="entry name" value="efflux_EmrB"/>
    <property type="match status" value="1"/>
</dbReference>
<comment type="subcellular location">
    <subcellularLocation>
        <location evidence="1">Cell membrane</location>
        <topology evidence="1">Multi-pass membrane protein</topology>
    </subcellularLocation>
</comment>
<proteinExistence type="inferred from homology"/>
<keyword evidence="6 8" id="KW-1133">Transmembrane helix</keyword>
<feature type="transmembrane region" description="Helical" evidence="8">
    <location>
        <begin position="406"/>
        <end position="426"/>
    </location>
</feature>
<dbReference type="RefSeq" id="WP_284237534.1">
    <property type="nucleotide sequence ID" value="NZ_BSSQ01000004.1"/>
</dbReference>
<evidence type="ECO:0000259" key="9">
    <source>
        <dbReference type="PROSITE" id="PS50850"/>
    </source>
</evidence>
<feature type="transmembrane region" description="Helical" evidence="8">
    <location>
        <begin position="359"/>
        <end position="385"/>
    </location>
</feature>
<dbReference type="InterPro" id="IPR001958">
    <property type="entry name" value="Tet-R_TetA/multi-R_MdtG-like"/>
</dbReference>
<evidence type="ECO:0000313" key="10">
    <source>
        <dbReference type="EMBL" id="GLX66818.1"/>
    </source>
</evidence>
<keyword evidence="5 8" id="KW-0812">Transmembrane</keyword>
<protein>
    <submittedName>
        <fullName evidence="10">MFS transporter</fullName>
    </submittedName>
</protein>
<dbReference type="PANTHER" id="PTHR42718:SF9">
    <property type="entry name" value="MAJOR FACILITATOR SUPERFAMILY MULTIDRUG TRANSPORTER MFSC"/>
    <property type="match status" value="1"/>
</dbReference>
<evidence type="ECO:0000313" key="11">
    <source>
        <dbReference type="Proteomes" id="UP001157114"/>
    </source>
</evidence>
<evidence type="ECO:0000256" key="2">
    <source>
        <dbReference type="ARBA" id="ARBA00008537"/>
    </source>
</evidence>
<feature type="transmembrane region" description="Helical" evidence="8">
    <location>
        <begin position="53"/>
        <end position="73"/>
    </location>
</feature>
<keyword evidence="11" id="KW-1185">Reference proteome</keyword>